<dbReference type="EMBL" id="KV448242">
    <property type="protein sequence ID" value="OAX39629.1"/>
    <property type="molecule type" value="Genomic_DNA"/>
</dbReference>
<organism evidence="2 3">
    <name type="scientific">Rhizopogon vinicolor AM-OR11-026</name>
    <dbReference type="NCBI Taxonomy" id="1314800"/>
    <lineage>
        <taxon>Eukaryota</taxon>
        <taxon>Fungi</taxon>
        <taxon>Dikarya</taxon>
        <taxon>Basidiomycota</taxon>
        <taxon>Agaricomycotina</taxon>
        <taxon>Agaricomycetes</taxon>
        <taxon>Agaricomycetidae</taxon>
        <taxon>Boletales</taxon>
        <taxon>Suillineae</taxon>
        <taxon>Rhizopogonaceae</taxon>
        <taxon>Rhizopogon</taxon>
    </lineage>
</organism>
<evidence type="ECO:0000313" key="2">
    <source>
        <dbReference type="EMBL" id="OAX39629.1"/>
    </source>
</evidence>
<evidence type="ECO:0000313" key="3">
    <source>
        <dbReference type="Proteomes" id="UP000092154"/>
    </source>
</evidence>
<keyword evidence="3" id="KW-1185">Reference proteome</keyword>
<dbReference type="Proteomes" id="UP000092154">
    <property type="component" value="Unassembled WGS sequence"/>
</dbReference>
<feature type="compositionally biased region" description="Low complexity" evidence="1">
    <location>
        <begin position="31"/>
        <end position="48"/>
    </location>
</feature>
<reference evidence="2 3" key="1">
    <citation type="submission" date="2016-06" db="EMBL/GenBank/DDBJ databases">
        <title>Comparative genomics of the ectomycorrhizal sister species Rhizopogon vinicolor and Rhizopogon vesiculosus (Basidiomycota: Boletales) reveals a divergence of the mating type B locus.</title>
        <authorList>
            <consortium name="DOE Joint Genome Institute"/>
            <person name="Mujic A.B."/>
            <person name="Kuo A."/>
            <person name="Tritt A."/>
            <person name="Lipzen A."/>
            <person name="Chen C."/>
            <person name="Johnson J."/>
            <person name="Sharma A."/>
            <person name="Barry K."/>
            <person name="Grigoriev I.V."/>
            <person name="Spatafora J.W."/>
        </authorList>
    </citation>
    <scope>NUCLEOTIDE SEQUENCE [LARGE SCALE GENOMIC DNA]</scope>
    <source>
        <strain evidence="2 3">AM-OR11-026</strain>
    </source>
</reference>
<dbReference type="InParanoid" id="A0A1B7N461"/>
<accession>A0A1B7N461</accession>
<name>A0A1B7N461_9AGAM</name>
<evidence type="ECO:0000256" key="1">
    <source>
        <dbReference type="SAM" id="MobiDB-lite"/>
    </source>
</evidence>
<dbReference type="AlphaFoldDB" id="A0A1B7N461"/>
<gene>
    <name evidence="2" type="ORF">K503DRAFT_71005</name>
</gene>
<proteinExistence type="predicted"/>
<protein>
    <submittedName>
        <fullName evidence="2">Uncharacterized protein</fullName>
    </submittedName>
</protein>
<sequence>MFNTDTASTTSTVTPLALSWPQSTSHWHTLSEQPSQTQTSSASPSTSPNCPKRPYPLPSLILVPYNTAQLIARNKCGYMSRRRCMRLGCGVSIRAEQYCIHSMEGTNLQRSSNFVVASALSKRPAR</sequence>
<feature type="region of interest" description="Disordered" evidence="1">
    <location>
        <begin position="24"/>
        <end position="53"/>
    </location>
</feature>